<feature type="signal peptide" evidence="10">
    <location>
        <begin position="1"/>
        <end position="26"/>
    </location>
</feature>
<keyword evidence="6" id="KW-0961">Cell wall biogenesis/degradation</keyword>
<dbReference type="GO" id="GO:0009002">
    <property type="term" value="F:serine-type D-Ala-D-Ala carboxypeptidase activity"/>
    <property type="evidence" value="ECO:0007669"/>
    <property type="project" value="InterPro"/>
</dbReference>
<evidence type="ECO:0000259" key="11">
    <source>
        <dbReference type="Pfam" id="PF00768"/>
    </source>
</evidence>
<evidence type="ECO:0000256" key="10">
    <source>
        <dbReference type="SAM" id="SignalP"/>
    </source>
</evidence>
<dbReference type="GO" id="GO:0008360">
    <property type="term" value="P:regulation of cell shape"/>
    <property type="evidence" value="ECO:0007669"/>
    <property type="project" value="UniProtKB-KW"/>
</dbReference>
<evidence type="ECO:0000313" key="12">
    <source>
        <dbReference type="EMBL" id="RXJ02297.1"/>
    </source>
</evidence>
<comment type="similarity">
    <text evidence="1 9">Belongs to the peptidase S11 family.</text>
</comment>
<evidence type="ECO:0000313" key="13">
    <source>
        <dbReference type="Proteomes" id="UP000290649"/>
    </source>
</evidence>
<evidence type="ECO:0000256" key="3">
    <source>
        <dbReference type="ARBA" id="ARBA00022801"/>
    </source>
</evidence>
<reference evidence="12 13" key="1">
    <citation type="journal article" date="2019" name="Int. J. Syst. Evol. Microbiol.">
        <title>Anaerobacillus alkaliphilus sp. nov., a novel alkaliphilic and moderately halophilic bacterium.</title>
        <authorList>
            <person name="Borsodi A.K."/>
            <person name="Aszalos J.M."/>
            <person name="Bihari P."/>
            <person name="Nagy I."/>
            <person name="Schumann P."/>
            <person name="Sproer C."/>
            <person name="Kovacs A.L."/>
            <person name="Boka K."/>
            <person name="Dobosy P."/>
            <person name="Ovari M."/>
            <person name="Szili-Kovacs T."/>
            <person name="Toth E."/>
        </authorList>
    </citation>
    <scope>NUCLEOTIDE SEQUENCE [LARGE SCALE GENOMIC DNA]</scope>
    <source>
        <strain evidence="12 13">B16-10</strain>
    </source>
</reference>
<dbReference type="Gene3D" id="3.40.710.10">
    <property type="entry name" value="DD-peptidase/beta-lactamase superfamily"/>
    <property type="match status" value="1"/>
</dbReference>
<dbReference type="OrthoDB" id="9791132at2"/>
<proteinExistence type="inferred from homology"/>
<keyword evidence="12" id="KW-0645">Protease</keyword>
<evidence type="ECO:0000256" key="7">
    <source>
        <dbReference type="PIRSR" id="PIRSR618044-1"/>
    </source>
</evidence>
<gene>
    <name evidence="12" type="ORF">DS745_07870</name>
</gene>
<keyword evidence="13" id="KW-1185">Reference proteome</keyword>
<dbReference type="InterPro" id="IPR018044">
    <property type="entry name" value="Peptidase_S11"/>
</dbReference>
<keyword evidence="4" id="KW-0133">Cell shape</keyword>
<protein>
    <submittedName>
        <fullName evidence="12">D-alanyl-D-alanine carboxypeptidase</fullName>
    </submittedName>
</protein>
<dbReference type="RefSeq" id="WP_129077705.1">
    <property type="nucleotide sequence ID" value="NZ_QOUX01000026.1"/>
</dbReference>
<dbReference type="EMBL" id="QOUX01000026">
    <property type="protein sequence ID" value="RXJ02297.1"/>
    <property type="molecule type" value="Genomic_DNA"/>
</dbReference>
<dbReference type="PRINTS" id="PR00725">
    <property type="entry name" value="DADACBPTASE1"/>
</dbReference>
<keyword evidence="3" id="KW-0378">Hydrolase</keyword>
<dbReference type="InterPro" id="IPR001967">
    <property type="entry name" value="Peptidase_S11_N"/>
</dbReference>
<evidence type="ECO:0000256" key="9">
    <source>
        <dbReference type="RuleBase" id="RU004016"/>
    </source>
</evidence>
<dbReference type="AlphaFoldDB" id="A0A4Q0VUD5"/>
<evidence type="ECO:0000256" key="2">
    <source>
        <dbReference type="ARBA" id="ARBA00022729"/>
    </source>
</evidence>
<feature type="active site" description="Acyl-ester intermediate" evidence="7">
    <location>
        <position position="129"/>
    </location>
</feature>
<evidence type="ECO:0000256" key="6">
    <source>
        <dbReference type="ARBA" id="ARBA00023316"/>
    </source>
</evidence>
<sequence length="462" mass="52623">MNSKKIMVISLLSMMLSFLMISDTSAMGLTTFKKEPTVFFDGDKEVLIENALVDRDHQHIYIPFDHLLLSNTSKADIFRISSIRWEPIFQEELFTFDEEIYSKAAVVIEDASKNIMFGKNVDEHLFPASTTKIMTALIALERGNLDDLVRVGVEAEEVPWDSSKAHIKPGDILTLEQLLYGMMIPSGNDAAAAIAVHIAGSVEAFVSLMNEKAKELGAINTNFKNPHGYHDKEQYTTAIDLATIAQEAWEYDFFQKLVGAERYEAYFTDIEGTEIKRTWRATNQQLIPRSPFYSEVVSGGKTGYTSASRHTLVSFAKHLGHDYITVILRGERDGRYLDTVQLMSRAKEIRQDYYDKNKLTALKKQQLITLNGHQVKVSSFEYQNKTYVAVDEIVHYMNASKYQIFQKQMANVLLERAFLPNKAFFKNNKRLSGPFYSPLLEFYVTTEKEGFSLIGRSNPRGR</sequence>
<feature type="domain" description="Peptidase S11 D-alanyl-D-alanine carboxypeptidase A N-terminal" evidence="11">
    <location>
        <begin position="98"/>
        <end position="329"/>
    </location>
</feature>
<dbReference type="GO" id="GO:0009252">
    <property type="term" value="P:peptidoglycan biosynthetic process"/>
    <property type="evidence" value="ECO:0007669"/>
    <property type="project" value="UniProtKB-KW"/>
</dbReference>
<evidence type="ECO:0000256" key="1">
    <source>
        <dbReference type="ARBA" id="ARBA00007164"/>
    </source>
</evidence>
<dbReference type="InterPro" id="IPR012338">
    <property type="entry name" value="Beta-lactam/transpept-like"/>
</dbReference>
<dbReference type="GO" id="GO:0071555">
    <property type="term" value="P:cell wall organization"/>
    <property type="evidence" value="ECO:0007669"/>
    <property type="project" value="UniProtKB-KW"/>
</dbReference>
<keyword evidence="12" id="KW-0121">Carboxypeptidase</keyword>
<feature type="chain" id="PRO_5020699839" evidence="10">
    <location>
        <begin position="27"/>
        <end position="462"/>
    </location>
</feature>
<feature type="active site" description="Proton acceptor" evidence="7">
    <location>
        <position position="132"/>
    </location>
</feature>
<dbReference type="Pfam" id="PF00768">
    <property type="entry name" value="Peptidase_S11"/>
    <property type="match status" value="1"/>
</dbReference>
<dbReference type="SUPFAM" id="SSF56601">
    <property type="entry name" value="beta-lactamase/transpeptidase-like"/>
    <property type="match status" value="1"/>
</dbReference>
<dbReference type="PANTHER" id="PTHR21581">
    <property type="entry name" value="D-ALANYL-D-ALANINE CARBOXYPEPTIDASE"/>
    <property type="match status" value="1"/>
</dbReference>
<organism evidence="12 13">
    <name type="scientific">Anaerobacillus alkaliphilus</name>
    <dbReference type="NCBI Taxonomy" id="1548597"/>
    <lineage>
        <taxon>Bacteria</taxon>
        <taxon>Bacillati</taxon>
        <taxon>Bacillota</taxon>
        <taxon>Bacilli</taxon>
        <taxon>Bacillales</taxon>
        <taxon>Bacillaceae</taxon>
        <taxon>Anaerobacillus</taxon>
    </lineage>
</organism>
<evidence type="ECO:0000256" key="5">
    <source>
        <dbReference type="ARBA" id="ARBA00022984"/>
    </source>
</evidence>
<evidence type="ECO:0000256" key="4">
    <source>
        <dbReference type="ARBA" id="ARBA00022960"/>
    </source>
</evidence>
<evidence type="ECO:0000256" key="8">
    <source>
        <dbReference type="PIRSR" id="PIRSR618044-2"/>
    </source>
</evidence>
<comment type="caution">
    <text evidence="12">The sequence shown here is derived from an EMBL/GenBank/DDBJ whole genome shotgun (WGS) entry which is preliminary data.</text>
</comment>
<feature type="active site" evidence="7">
    <location>
        <position position="186"/>
    </location>
</feature>
<keyword evidence="2 10" id="KW-0732">Signal</keyword>
<dbReference type="GO" id="GO:0006508">
    <property type="term" value="P:proteolysis"/>
    <property type="evidence" value="ECO:0007669"/>
    <property type="project" value="InterPro"/>
</dbReference>
<feature type="binding site" evidence="8">
    <location>
        <position position="301"/>
    </location>
    <ligand>
        <name>substrate</name>
    </ligand>
</feature>
<dbReference type="Proteomes" id="UP000290649">
    <property type="component" value="Unassembled WGS sequence"/>
</dbReference>
<accession>A0A4Q0VUD5</accession>
<dbReference type="PANTHER" id="PTHR21581:SF33">
    <property type="entry name" value="D-ALANYL-D-ALANINE CARBOXYPEPTIDASE DACB"/>
    <property type="match status" value="1"/>
</dbReference>
<keyword evidence="5" id="KW-0573">Peptidoglycan synthesis</keyword>
<name>A0A4Q0VUD5_9BACI</name>